<dbReference type="Gene3D" id="1.20.58.340">
    <property type="entry name" value="Magnesium transport protein CorA, transmembrane region"/>
    <property type="match status" value="1"/>
</dbReference>
<dbReference type="GO" id="GO:0046873">
    <property type="term" value="F:metal ion transmembrane transporter activity"/>
    <property type="evidence" value="ECO:0007669"/>
    <property type="project" value="InterPro"/>
</dbReference>
<feature type="transmembrane region" description="Helical" evidence="2">
    <location>
        <begin position="550"/>
        <end position="570"/>
    </location>
</feature>
<keyword evidence="2" id="KW-1133">Transmembrane helix</keyword>
<dbReference type="Pfam" id="PF01544">
    <property type="entry name" value="CorA"/>
    <property type="match status" value="1"/>
</dbReference>
<keyword evidence="4" id="KW-1185">Reference proteome</keyword>
<dbReference type="OrthoDB" id="3045089at2759"/>
<dbReference type="EMBL" id="JAGPXD010000004">
    <property type="protein sequence ID" value="KAH7358743.1"/>
    <property type="molecule type" value="Genomic_DNA"/>
</dbReference>
<dbReference type="Proteomes" id="UP000813385">
    <property type="component" value="Unassembled WGS sequence"/>
</dbReference>
<gene>
    <name evidence="3" type="ORF">B0T11DRAFT_285092</name>
</gene>
<evidence type="ECO:0000313" key="4">
    <source>
        <dbReference type="Proteomes" id="UP000813385"/>
    </source>
</evidence>
<feature type="transmembrane region" description="Helical" evidence="2">
    <location>
        <begin position="511"/>
        <end position="530"/>
    </location>
</feature>
<comment type="caution">
    <text evidence="3">The sequence shown here is derived from an EMBL/GenBank/DDBJ whole genome shotgun (WGS) entry which is preliminary data.</text>
</comment>
<proteinExistence type="predicted"/>
<accession>A0A8K0X1I4</accession>
<dbReference type="InterPro" id="IPR002523">
    <property type="entry name" value="MgTranspt_CorA/ZnTranspt_ZntB"/>
</dbReference>
<evidence type="ECO:0000256" key="2">
    <source>
        <dbReference type="SAM" id="Phobius"/>
    </source>
</evidence>
<organism evidence="3 4">
    <name type="scientific">Plectosphaerella cucumerina</name>
    <dbReference type="NCBI Taxonomy" id="40658"/>
    <lineage>
        <taxon>Eukaryota</taxon>
        <taxon>Fungi</taxon>
        <taxon>Dikarya</taxon>
        <taxon>Ascomycota</taxon>
        <taxon>Pezizomycotina</taxon>
        <taxon>Sordariomycetes</taxon>
        <taxon>Hypocreomycetidae</taxon>
        <taxon>Glomerellales</taxon>
        <taxon>Plectosphaerellaceae</taxon>
        <taxon>Plectosphaerella</taxon>
    </lineage>
</organism>
<evidence type="ECO:0000256" key="1">
    <source>
        <dbReference type="SAM" id="MobiDB-lite"/>
    </source>
</evidence>
<dbReference type="GO" id="GO:0016020">
    <property type="term" value="C:membrane"/>
    <property type="evidence" value="ECO:0007669"/>
    <property type="project" value="InterPro"/>
</dbReference>
<keyword evidence="2" id="KW-0472">Membrane</keyword>
<evidence type="ECO:0000313" key="3">
    <source>
        <dbReference type="EMBL" id="KAH7358743.1"/>
    </source>
</evidence>
<protein>
    <submittedName>
        <fullName evidence="3">Uncharacterized protein</fullName>
    </submittedName>
</protein>
<keyword evidence="2" id="KW-0812">Transmembrane</keyword>
<name>A0A8K0X1I4_9PEZI</name>
<dbReference type="AlphaFoldDB" id="A0A8K0X1I4"/>
<reference evidence="3" key="1">
    <citation type="journal article" date="2021" name="Nat. Commun.">
        <title>Genetic determinants of endophytism in the Arabidopsis root mycobiome.</title>
        <authorList>
            <person name="Mesny F."/>
            <person name="Miyauchi S."/>
            <person name="Thiergart T."/>
            <person name="Pickel B."/>
            <person name="Atanasova L."/>
            <person name="Karlsson M."/>
            <person name="Huettel B."/>
            <person name="Barry K.W."/>
            <person name="Haridas S."/>
            <person name="Chen C."/>
            <person name="Bauer D."/>
            <person name="Andreopoulos W."/>
            <person name="Pangilinan J."/>
            <person name="LaButti K."/>
            <person name="Riley R."/>
            <person name="Lipzen A."/>
            <person name="Clum A."/>
            <person name="Drula E."/>
            <person name="Henrissat B."/>
            <person name="Kohler A."/>
            <person name="Grigoriev I.V."/>
            <person name="Martin F.M."/>
            <person name="Hacquard S."/>
        </authorList>
    </citation>
    <scope>NUCLEOTIDE SEQUENCE</scope>
    <source>
        <strain evidence="3">MPI-CAGE-AT-0016</strain>
    </source>
</reference>
<feature type="region of interest" description="Disordered" evidence="1">
    <location>
        <begin position="591"/>
        <end position="615"/>
    </location>
</feature>
<sequence length="615" mass="68071">MPSDAELSRSGDALMQRLMMAEAGIIRIPKKAHRDALVEDAYQAFSQDDVFAAAKPQSFKDFEHRRKSFKVGGTRLRAFREGGRFPQSEGGKLTSLAENLLDMCVRVLEAFAPKDLPALSVRHCFGALSSVLQDPTAAAALKDSDAEISDPDLDDAPTSDKAERWVISLRAQSELAHPGQTRCEDCSAGKVYKNASKAIAHLRRSHAVGLRADMHLKEYISTIQEASRERLEQDYREILLRCRKNMAGIAQKTARIQAGVIYQGGFKGPAAGLPPPLFKAFKLLVVFLCALPRLLDNVSWLYKVEVLRPRVRQLRSAKVDAQRQAVFKLGEAVGGQVHDAERVLASPELSSGSVEGLMKGRLMDVVGPSYVAMQVVHNILRVPVYGDKHVAELYDGYFKIQRSQVRRKPEKRLVLSIGALKDEMSLVTDFLSAQIKALDVVAAVLSPESRAIPDAGEAAAFEQLEMQVFNRANWHLTKQLEDLERIDKTLNDMDAEVRQRAEIMADQNSRAMMIFTVVTVFFLPPGFVAAYLSMGDGPDGLDFEGIQRRFWTIAGPLTATVWAVCIFLAYEGTESSPLLKGRAALGKWRAEREERREGKAAPVDEDYASVGELSV</sequence>